<gene>
    <name evidence="9" type="primary">pepA</name>
    <name evidence="11" type="ORF">XM47_04040</name>
</gene>
<evidence type="ECO:0000313" key="12">
    <source>
        <dbReference type="Proteomes" id="UP000037600"/>
    </source>
</evidence>
<dbReference type="NCBIfam" id="NF002074">
    <property type="entry name" value="PRK00913.1-4"/>
    <property type="match status" value="1"/>
</dbReference>
<keyword evidence="6 9" id="KW-0479">Metal-binding</keyword>
<evidence type="ECO:0000256" key="6">
    <source>
        <dbReference type="ARBA" id="ARBA00022723"/>
    </source>
</evidence>
<dbReference type="NCBIfam" id="NF002072">
    <property type="entry name" value="PRK00913.1-1"/>
    <property type="match status" value="1"/>
</dbReference>
<keyword evidence="7 9" id="KW-0378">Hydrolase</keyword>
<feature type="binding site" evidence="9">
    <location>
        <position position="275"/>
    </location>
    <ligand>
        <name>Mn(2+)</name>
        <dbReference type="ChEBI" id="CHEBI:29035"/>
        <label>1</label>
    </ligand>
</feature>
<dbReference type="GO" id="GO:0006310">
    <property type="term" value="P:DNA recombination"/>
    <property type="evidence" value="ECO:0007669"/>
    <property type="project" value="UniProtKB-ARBA"/>
</dbReference>
<feature type="binding site" evidence="9">
    <location>
        <position position="354"/>
    </location>
    <ligand>
        <name>Mn(2+)</name>
        <dbReference type="ChEBI" id="CHEBI:29035"/>
        <label>1</label>
    </ligand>
</feature>
<name>A0A0J8GUH7_9ALTE</name>
<dbReference type="GO" id="GO:0003677">
    <property type="term" value="F:DNA binding"/>
    <property type="evidence" value="ECO:0007669"/>
    <property type="project" value="UniProtKB-ARBA"/>
</dbReference>
<dbReference type="AlphaFoldDB" id="A0A0J8GUH7"/>
<evidence type="ECO:0000256" key="3">
    <source>
        <dbReference type="ARBA" id="ARBA00009528"/>
    </source>
</evidence>
<evidence type="ECO:0000256" key="7">
    <source>
        <dbReference type="ARBA" id="ARBA00022801"/>
    </source>
</evidence>
<keyword evidence="5 9" id="KW-0645">Protease</keyword>
<feature type="domain" description="Cytosol aminopeptidase" evidence="10">
    <location>
        <begin position="350"/>
        <end position="357"/>
    </location>
</feature>
<comment type="subcellular location">
    <subcellularLocation>
        <location evidence="9">Cytoplasm</location>
    </subcellularLocation>
</comment>
<dbReference type="EC" id="3.4.11.10" evidence="9"/>
<sequence length="503" mass="54682">MEFSVKSGSPEKQRSACIVVGVFEPRRLTPVAEQLDKISDGYISNLLRRGDIEGKAGQMLLLHHVPNVLSERILLVGCGKERELDERQYKQIIAKTINTLNETGSMETVCFLSELHVKGRDNYWKVRLAVEAAQDCLYTFNQLKSKKEEARRPLRKIVFNVPTRRELVSGEKAIEHGLAITAGQKVCRDVANMPPNICNPEYLGEQALDLANRYSTVTTHLVKEAEMAELGMGSYLAVGRGSENESVMSVISYTGENAPEDAAPIVLVGKGLTFDTGGISLKPGPGMDEMKYDMGGAASVLGTMNALAELNLPIKVIGILAGCENMPAGNAYRPGDILTTMSGLTVEVLNTDAEGRLVLCDALTYVERFNPDVVIDVATLTGACVIALGHHATGVMGNHNPLSHDLINASEQSGDKAWRLPLWDEYQEQIESPFADIANIGGKPAGSITAGCFLSRFTKKYHWAHLDIAGTAWVSGKNKGSTGRPVPLLTQYLINRANNKSQD</sequence>
<dbReference type="PATRIC" id="fig|1513271.3.peg.836"/>
<dbReference type="InterPro" id="IPR023042">
    <property type="entry name" value="Peptidase_M17_leu_NH2_pept"/>
</dbReference>
<comment type="catalytic activity">
    <reaction evidence="1 9">
        <text>Release of an N-terminal amino acid, Xaa-|-Yaa-, in which Xaa is preferably Leu, but may be other amino acids including Pro although not Arg or Lys, and Yaa may be Pro. Amino acid amides and methyl esters are also readily hydrolyzed, but rates on arylamides are exceedingly low.</text>
        <dbReference type="EC" id="3.4.11.1"/>
    </reaction>
</comment>
<dbReference type="HAMAP" id="MF_00181">
    <property type="entry name" value="Cytosol_peptidase_M17"/>
    <property type="match status" value="1"/>
</dbReference>
<evidence type="ECO:0000256" key="1">
    <source>
        <dbReference type="ARBA" id="ARBA00000135"/>
    </source>
</evidence>
<dbReference type="Pfam" id="PF02789">
    <property type="entry name" value="Peptidase_M17_N"/>
    <property type="match status" value="1"/>
</dbReference>
<feature type="binding site" evidence="9">
    <location>
        <position position="352"/>
    </location>
    <ligand>
        <name>Mn(2+)</name>
        <dbReference type="ChEBI" id="CHEBI:29035"/>
        <label>1</label>
    </ligand>
</feature>
<dbReference type="OrthoDB" id="9809354at2"/>
<dbReference type="InterPro" id="IPR008283">
    <property type="entry name" value="Peptidase_M17_N"/>
</dbReference>
<evidence type="ECO:0000259" key="10">
    <source>
        <dbReference type="PROSITE" id="PS00631"/>
    </source>
</evidence>
<organism evidence="11 12">
    <name type="scientific">Catenovulum maritimum</name>
    <dbReference type="NCBI Taxonomy" id="1513271"/>
    <lineage>
        <taxon>Bacteria</taxon>
        <taxon>Pseudomonadati</taxon>
        <taxon>Pseudomonadota</taxon>
        <taxon>Gammaproteobacteria</taxon>
        <taxon>Alteromonadales</taxon>
        <taxon>Alteromonadaceae</taxon>
        <taxon>Catenovulum</taxon>
    </lineage>
</organism>
<dbReference type="SUPFAM" id="SSF52949">
    <property type="entry name" value="Macro domain-like"/>
    <property type="match status" value="1"/>
</dbReference>
<dbReference type="GO" id="GO:0070006">
    <property type="term" value="F:metalloaminopeptidase activity"/>
    <property type="evidence" value="ECO:0007669"/>
    <property type="project" value="InterPro"/>
</dbReference>
<comment type="catalytic activity">
    <reaction evidence="2 9">
        <text>Release of an N-terminal amino acid, preferentially leucine, but not glutamic or aspartic acids.</text>
        <dbReference type="EC" id="3.4.11.10"/>
    </reaction>
</comment>
<dbReference type="RefSeq" id="WP_048689963.1">
    <property type="nucleotide sequence ID" value="NZ_KQ130483.1"/>
</dbReference>
<dbReference type="EC" id="3.4.11.1" evidence="9"/>
<evidence type="ECO:0000256" key="8">
    <source>
        <dbReference type="ARBA" id="ARBA00023211"/>
    </source>
</evidence>
<feature type="active site" evidence="9">
    <location>
        <position position="282"/>
    </location>
</feature>
<reference evidence="11 12" key="1">
    <citation type="submission" date="2015-04" db="EMBL/GenBank/DDBJ databases">
        <title>Draft Genome Sequence of the Novel Agar-Digesting Marine Bacterium Q1.</title>
        <authorList>
            <person name="Li Y."/>
            <person name="Li D."/>
            <person name="Chen G."/>
            <person name="Du Z."/>
        </authorList>
    </citation>
    <scope>NUCLEOTIDE SEQUENCE [LARGE SCALE GENOMIC DNA]</scope>
    <source>
        <strain evidence="11 12">Q1</strain>
    </source>
</reference>
<dbReference type="InterPro" id="IPR000819">
    <property type="entry name" value="Peptidase_M17_C"/>
</dbReference>
<dbReference type="NCBIfam" id="NF002073">
    <property type="entry name" value="PRK00913.1-2"/>
    <property type="match status" value="1"/>
</dbReference>
<evidence type="ECO:0000313" key="11">
    <source>
        <dbReference type="EMBL" id="KMT66402.1"/>
    </source>
</evidence>
<dbReference type="GO" id="GO:0005737">
    <property type="term" value="C:cytoplasm"/>
    <property type="evidence" value="ECO:0007669"/>
    <property type="project" value="UniProtKB-SubCell"/>
</dbReference>
<dbReference type="PANTHER" id="PTHR11963:SF23">
    <property type="entry name" value="CYTOSOL AMINOPEPTIDASE"/>
    <property type="match status" value="1"/>
</dbReference>
<dbReference type="GO" id="GO:0006508">
    <property type="term" value="P:proteolysis"/>
    <property type="evidence" value="ECO:0007669"/>
    <property type="project" value="UniProtKB-KW"/>
</dbReference>
<evidence type="ECO:0000256" key="2">
    <source>
        <dbReference type="ARBA" id="ARBA00000967"/>
    </source>
</evidence>
<dbReference type="Proteomes" id="UP000037600">
    <property type="component" value="Unassembled WGS sequence"/>
</dbReference>
<accession>A0A0J8GUH7</accession>
<comment type="cofactor">
    <cofactor evidence="9">
        <name>Mn(2+)</name>
        <dbReference type="ChEBI" id="CHEBI:29035"/>
    </cofactor>
    <text evidence="9">Binds 2 manganese ions per subunit.</text>
</comment>
<protein>
    <recommendedName>
        <fullName evidence="9">Probable cytosol aminopeptidase</fullName>
        <ecNumber evidence="9">3.4.11.1</ecNumber>
    </recommendedName>
    <alternativeName>
        <fullName evidence="9">Leucine aminopeptidase</fullName>
        <shortName evidence="9">LAP</shortName>
        <ecNumber evidence="9">3.4.11.10</ecNumber>
    </alternativeName>
    <alternativeName>
        <fullName evidence="9">Leucyl aminopeptidase</fullName>
    </alternativeName>
</protein>
<dbReference type="FunFam" id="3.40.630.10:FF:000004">
    <property type="entry name" value="Probable cytosol aminopeptidase"/>
    <property type="match status" value="1"/>
</dbReference>
<dbReference type="Pfam" id="PF00883">
    <property type="entry name" value="Peptidase_M17"/>
    <property type="match status" value="1"/>
</dbReference>
<dbReference type="EMBL" id="LAZL01000004">
    <property type="protein sequence ID" value="KMT66402.1"/>
    <property type="molecule type" value="Genomic_DNA"/>
</dbReference>
<dbReference type="CDD" id="cd00433">
    <property type="entry name" value="Peptidase_M17"/>
    <property type="match status" value="1"/>
</dbReference>
<keyword evidence="8 9" id="KW-0464">Manganese</keyword>
<evidence type="ECO:0000256" key="4">
    <source>
        <dbReference type="ARBA" id="ARBA00022438"/>
    </source>
</evidence>
<comment type="caution">
    <text evidence="11">The sequence shown here is derived from an EMBL/GenBank/DDBJ whole genome shotgun (WGS) entry which is preliminary data.</text>
</comment>
<dbReference type="STRING" id="1513271.XM47_04040"/>
<dbReference type="GO" id="GO:0006355">
    <property type="term" value="P:regulation of DNA-templated transcription"/>
    <property type="evidence" value="ECO:0007669"/>
    <property type="project" value="UniProtKB-ARBA"/>
</dbReference>
<dbReference type="PRINTS" id="PR00481">
    <property type="entry name" value="LAMNOPPTDASE"/>
</dbReference>
<feature type="active site" evidence="9">
    <location>
        <position position="356"/>
    </location>
</feature>
<feature type="binding site" evidence="9">
    <location>
        <position position="270"/>
    </location>
    <ligand>
        <name>Mn(2+)</name>
        <dbReference type="ChEBI" id="CHEBI:29035"/>
        <label>2</label>
    </ligand>
</feature>
<dbReference type="SUPFAM" id="SSF53187">
    <property type="entry name" value="Zn-dependent exopeptidases"/>
    <property type="match status" value="1"/>
</dbReference>
<comment type="similarity">
    <text evidence="3 9">Belongs to the peptidase M17 family.</text>
</comment>
<dbReference type="InterPro" id="IPR011356">
    <property type="entry name" value="Leucine_aapep/pepB"/>
</dbReference>
<dbReference type="Gene3D" id="3.40.630.10">
    <property type="entry name" value="Zn peptidases"/>
    <property type="match status" value="1"/>
</dbReference>
<dbReference type="Gene3D" id="3.40.220.10">
    <property type="entry name" value="Leucine Aminopeptidase, subunit E, domain 1"/>
    <property type="match status" value="1"/>
</dbReference>
<proteinExistence type="inferred from homology"/>
<keyword evidence="9" id="KW-0963">Cytoplasm</keyword>
<feature type="binding site" evidence="9">
    <location>
        <position position="354"/>
    </location>
    <ligand>
        <name>Mn(2+)</name>
        <dbReference type="ChEBI" id="CHEBI:29035"/>
        <label>2</label>
    </ligand>
</feature>
<dbReference type="PANTHER" id="PTHR11963">
    <property type="entry name" value="LEUCINE AMINOPEPTIDASE-RELATED"/>
    <property type="match status" value="1"/>
</dbReference>
<keyword evidence="4 9" id="KW-0031">Aminopeptidase</keyword>
<dbReference type="FunFam" id="3.40.220.10:FF:000001">
    <property type="entry name" value="Probable cytosol aminopeptidase"/>
    <property type="match status" value="1"/>
</dbReference>
<evidence type="ECO:0000256" key="9">
    <source>
        <dbReference type="HAMAP-Rule" id="MF_00181"/>
    </source>
</evidence>
<feature type="binding site" evidence="9">
    <location>
        <position position="293"/>
    </location>
    <ligand>
        <name>Mn(2+)</name>
        <dbReference type="ChEBI" id="CHEBI:29035"/>
        <label>2</label>
    </ligand>
</feature>
<evidence type="ECO:0000256" key="5">
    <source>
        <dbReference type="ARBA" id="ARBA00022670"/>
    </source>
</evidence>
<keyword evidence="12" id="KW-1185">Reference proteome</keyword>
<comment type="function">
    <text evidence="9">Presumably involved in the processing and regular turnover of intracellular proteins. Catalyzes the removal of unsubstituted N-terminal amino acids from various peptides.</text>
</comment>
<dbReference type="PROSITE" id="PS00631">
    <property type="entry name" value="CYTOSOL_AP"/>
    <property type="match status" value="1"/>
</dbReference>
<dbReference type="InterPro" id="IPR043472">
    <property type="entry name" value="Macro_dom-like"/>
</dbReference>
<feature type="binding site" evidence="9">
    <location>
        <position position="275"/>
    </location>
    <ligand>
        <name>Mn(2+)</name>
        <dbReference type="ChEBI" id="CHEBI:29035"/>
        <label>2</label>
    </ligand>
</feature>
<dbReference type="GO" id="GO:0030145">
    <property type="term" value="F:manganese ion binding"/>
    <property type="evidence" value="ECO:0007669"/>
    <property type="project" value="UniProtKB-UniRule"/>
</dbReference>